<evidence type="ECO:0000313" key="9">
    <source>
        <dbReference type="EMBL" id="RCG19611.1"/>
    </source>
</evidence>
<dbReference type="PANTHER" id="PTHR43884">
    <property type="entry name" value="ACYL-COA DEHYDROGENASE"/>
    <property type="match status" value="1"/>
</dbReference>
<evidence type="ECO:0000259" key="8">
    <source>
        <dbReference type="Pfam" id="PF02771"/>
    </source>
</evidence>
<dbReference type="InterPro" id="IPR013786">
    <property type="entry name" value="AcylCoA_DH/ox_N"/>
</dbReference>
<dbReference type="SUPFAM" id="SSF56645">
    <property type="entry name" value="Acyl-CoA dehydrogenase NM domain-like"/>
    <property type="match status" value="1"/>
</dbReference>
<evidence type="ECO:0000256" key="6">
    <source>
        <dbReference type="SAM" id="MobiDB-lite"/>
    </source>
</evidence>
<gene>
    <name evidence="9" type="ORF">DTL70_22960</name>
</gene>
<dbReference type="InterPro" id="IPR009075">
    <property type="entry name" value="AcylCo_DH/oxidase_C"/>
</dbReference>
<dbReference type="Gene3D" id="1.10.540.10">
    <property type="entry name" value="Acyl-CoA dehydrogenase/oxidase, N-terminal domain"/>
    <property type="match status" value="1"/>
</dbReference>
<dbReference type="Pfam" id="PF02771">
    <property type="entry name" value="Acyl-CoA_dh_N"/>
    <property type="match status" value="1"/>
</dbReference>
<evidence type="ECO:0000313" key="10">
    <source>
        <dbReference type="Proteomes" id="UP000252914"/>
    </source>
</evidence>
<dbReference type="Pfam" id="PF00441">
    <property type="entry name" value="Acyl-CoA_dh_1"/>
    <property type="match status" value="1"/>
</dbReference>
<keyword evidence="4" id="KW-0274">FAD</keyword>
<dbReference type="GO" id="GO:0003995">
    <property type="term" value="F:acyl-CoA dehydrogenase activity"/>
    <property type="evidence" value="ECO:0007669"/>
    <property type="project" value="TreeGrafter"/>
</dbReference>
<dbReference type="AlphaFoldDB" id="A0A367ENK2"/>
<evidence type="ECO:0000256" key="3">
    <source>
        <dbReference type="ARBA" id="ARBA00022630"/>
    </source>
</evidence>
<organism evidence="9 10">
    <name type="scientific">Streptomyces diacarni</name>
    <dbReference type="NCBI Taxonomy" id="2800381"/>
    <lineage>
        <taxon>Bacteria</taxon>
        <taxon>Bacillati</taxon>
        <taxon>Actinomycetota</taxon>
        <taxon>Actinomycetes</taxon>
        <taxon>Kitasatosporales</taxon>
        <taxon>Streptomycetaceae</taxon>
        <taxon>Streptomyces</taxon>
    </lineage>
</organism>
<evidence type="ECO:0000259" key="7">
    <source>
        <dbReference type="Pfam" id="PF00441"/>
    </source>
</evidence>
<feature type="region of interest" description="Disordered" evidence="6">
    <location>
        <begin position="144"/>
        <end position="166"/>
    </location>
</feature>
<dbReference type="InterPro" id="IPR009100">
    <property type="entry name" value="AcylCoA_DH/oxidase_NM_dom_sf"/>
</dbReference>
<dbReference type="Gene3D" id="1.20.140.10">
    <property type="entry name" value="Butyryl-CoA Dehydrogenase, subunit A, domain 3"/>
    <property type="match status" value="1"/>
</dbReference>
<evidence type="ECO:0000256" key="2">
    <source>
        <dbReference type="ARBA" id="ARBA00009347"/>
    </source>
</evidence>
<dbReference type="InterPro" id="IPR036250">
    <property type="entry name" value="AcylCo_DH-like_C"/>
</dbReference>
<sequence>MRLLPDQDQTAYARTVRGILADASPPKVARAWAAGDHAPGRALWRSLAATGLPALAVPEEHGGVGWYPAELAAAFVEIGHAGAPGPLVETVAVAAALPGTPAWSEELLTGERLATVTDPAARGYAVDAHAADAAYVLTHETGAVPARGDGAPGPGSRGPAAGAGPSALFTAASRGAPLPSVDPTRHLIRCAPGEAVPGDTGRLRALATLLTAAQLLGAGQALLAGSVEYAGARHQFGRAIGSFQAVKHQLADAAVALEFAVPLLRGAALAVRGDAAADPRDLPAAKAACARAAHRAARTALQVHGALGYTDEYDLTLLLRKAHALRTAWGTEAACRAAVLADRLLPG</sequence>
<proteinExistence type="inferred from homology"/>
<evidence type="ECO:0000256" key="1">
    <source>
        <dbReference type="ARBA" id="ARBA00001974"/>
    </source>
</evidence>
<comment type="cofactor">
    <cofactor evidence="1">
        <name>FAD</name>
        <dbReference type="ChEBI" id="CHEBI:57692"/>
    </cofactor>
</comment>
<dbReference type="InterPro" id="IPR037069">
    <property type="entry name" value="AcylCoA_DH/ox_N_sf"/>
</dbReference>
<comment type="caution">
    <text evidence="9">The sequence shown here is derived from an EMBL/GenBank/DDBJ whole genome shotgun (WGS) entry which is preliminary data.</text>
</comment>
<keyword evidence="3" id="KW-0285">Flavoprotein</keyword>
<keyword evidence="10" id="KW-1185">Reference proteome</keyword>
<accession>A0A367ENK2</accession>
<dbReference type="Proteomes" id="UP000252914">
    <property type="component" value="Unassembled WGS sequence"/>
</dbReference>
<evidence type="ECO:0000256" key="4">
    <source>
        <dbReference type="ARBA" id="ARBA00022827"/>
    </source>
</evidence>
<dbReference type="EMBL" id="QOIN01000048">
    <property type="protein sequence ID" value="RCG19611.1"/>
    <property type="molecule type" value="Genomic_DNA"/>
</dbReference>
<evidence type="ECO:0000256" key="5">
    <source>
        <dbReference type="ARBA" id="ARBA00023002"/>
    </source>
</evidence>
<feature type="compositionally biased region" description="Low complexity" evidence="6">
    <location>
        <begin position="157"/>
        <end position="166"/>
    </location>
</feature>
<keyword evidence="5" id="KW-0560">Oxidoreductase</keyword>
<reference evidence="9 10" key="1">
    <citation type="submission" date="2018-06" db="EMBL/GenBank/DDBJ databases">
        <title>Streptomyces reniochalinae sp. nov. and Streptomyces diacarnus sp. nov. from marine sponges.</title>
        <authorList>
            <person name="Li L."/>
        </authorList>
    </citation>
    <scope>NUCLEOTIDE SEQUENCE [LARGE SCALE GENOMIC DNA]</scope>
    <source>
        <strain evidence="9 10">LHW51701</strain>
    </source>
</reference>
<dbReference type="RefSeq" id="WP_114023872.1">
    <property type="nucleotide sequence ID" value="NZ_QOIN01000048.1"/>
</dbReference>
<comment type="similarity">
    <text evidence="2">Belongs to the acyl-CoA dehydrogenase family.</text>
</comment>
<feature type="domain" description="Acyl-CoA dehydrogenase/oxidase C-terminal" evidence="7">
    <location>
        <begin position="209"/>
        <end position="338"/>
    </location>
</feature>
<name>A0A367ENK2_9ACTN</name>
<feature type="domain" description="Acyl-CoA dehydrogenase/oxidase N-terminal" evidence="8">
    <location>
        <begin position="7"/>
        <end position="93"/>
    </location>
</feature>
<dbReference type="PANTHER" id="PTHR43884:SF20">
    <property type="entry name" value="ACYL-COA DEHYDROGENASE FADE28"/>
    <property type="match status" value="1"/>
</dbReference>
<protein>
    <submittedName>
        <fullName evidence="9">Acyl-CoA dehydrogenase</fullName>
    </submittedName>
</protein>
<dbReference type="SUPFAM" id="SSF47203">
    <property type="entry name" value="Acyl-CoA dehydrogenase C-terminal domain-like"/>
    <property type="match status" value="1"/>
</dbReference>
<dbReference type="GO" id="GO:0050660">
    <property type="term" value="F:flavin adenine dinucleotide binding"/>
    <property type="evidence" value="ECO:0007669"/>
    <property type="project" value="InterPro"/>
</dbReference>